<feature type="transmembrane region" description="Helical" evidence="7">
    <location>
        <begin position="102"/>
        <end position="124"/>
    </location>
</feature>
<gene>
    <name evidence="9" type="ORF">C7B47_08410</name>
</gene>
<dbReference type="PANTHER" id="PTHR33406">
    <property type="entry name" value="MEMBRANE PROTEIN MJ1562-RELATED"/>
    <property type="match status" value="1"/>
</dbReference>
<evidence type="ECO:0000256" key="6">
    <source>
        <dbReference type="ARBA" id="ARBA00023136"/>
    </source>
</evidence>
<protein>
    <recommendedName>
        <fullName evidence="8">Membrane transport protein MMPL domain-containing protein</fullName>
    </recommendedName>
</protein>
<reference evidence="9 10" key="1">
    <citation type="journal article" date="2014" name="BMC Genomics">
        <title>Comparison of environmental and isolate Sulfobacillus genomes reveals diverse carbon, sulfur, nitrogen, and hydrogen metabolisms.</title>
        <authorList>
            <person name="Justice N.B."/>
            <person name="Norman A."/>
            <person name="Brown C.T."/>
            <person name="Singh A."/>
            <person name="Thomas B.C."/>
            <person name="Banfield J.F."/>
        </authorList>
    </citation>
    <scope>NUCLEOTIDE SEQUENCE [LARGE SCALE GENOMIC DNA]</scope>
    <source>
        <strain evidence="9">AMDSBA5</strain>
    </source>
</reference>
<dbReference type="AlphaFoldDB" id="A0A2T2WYP9"/>
<dbReference type="GO" id="GO:0005886">
    <property type="term" value="C:plasma membrane"/>
    <property type="evidence" value="ECO:0007669"/>
    <property type="project" value="UniProtKB-SubCell"/>
</dbReference>
<dbReference type="Pfam" id="PF03176">
    <property type="entry name" value="MMPL"/>
    <property type="match status" value="1"/>
</dbReference>
<organism evidence="9 10">
    <name type="scientific">Sulfobacillus thermosulfidooxidans</name>
    <dbReference type="NCBI Taxonomy" id="28034"/>
    <lineage>
        <taxon>Bacteria</taxon>
        <taxon>Bacillati</taxon>
        <taxon>Bacillota</taxon>
        <taxon>Clostridia</taxon>
        <taxon>Eubacteriales</taxon>
        <taxon>Clostridiales Family XVII. Incertae Sedis</taxon>
        <taxon>Sulfobacillus</taxon>
    </lineage>
</organism>
<evidence type="ECO:0000256" key="7">
    <source>
        <dbReference type="SAM" id="Phobius"/>
    </source>
</evidence>
<evidence type="ECO:0000259" key="8">
    <source>
        <dbReference type="Pfam" id="PF03176"/>
    </source>
</evidence>
<proteinExistence type="inferred from homology"/>
<comment type="similarity">
    <text evidence="2">Belongs to the resistance-nodulation-cell division (RND) (TC 2.A.6) family. MmpL subfamily.</text>
</comment>
<keyword evidence="4 7" id="KW-0812">Transmembrane</keyword>
<dbReference type="Proteomes" id="UP000242705">
    <property type="component" value="Unassembled WGS sequence"/>
</dbReference>
<evidence type="ECO:0000256" key="5">
    <source>
        <dbReference type="ARBA" id="ARBA00022989"/>
    </source>
</evidence>
<accession>A0A2T2WYP9</accession>
<feature type="domain" description="Membrane transport protein MMPL" evidence="8">
    <location>
        <begin position="12"/>
        <end position="126"/>
    </location>
</feature>
<feature type="transmembrane region" description="Helical" evidence="7">
    <location>
        <begin position="76"/>
        <end position="96"/>
    </location>
</feature>
<evidence type="ECO:0000256" key="1">
    <source>
        <dbReference type="ARBA" id="ARBA00004651"/>
    </source>
</evidence>
<keyword evidence="5 7" id="KW-1133">Transmembrane helix</keyword>
<keyword evidence="3" id="KW-1003">Cell membrane</keyword>
<dbReference type="InterPro" id="IPR004869">
    <property type="entry name" value="MMPL_dom"/>
</dbReference>
<evidence type="ECO:0000256" key="3">
    <source>
        <dbReference type="ARBA" id="ARBA00022475"/>
    </source>
</evidence>
<evidence type="ECO:0000313" key="10">
    <source>
        <dbReference type="Proteomes" id="UP000242705"/>
    </source>
</evidence>
<keyword evidence="6 7" id="KW-0472">Membrane</keyword>
<dbReference type="InterPro" id="IPR050545">
    <property type="entry name" value="Mycobact_MmpL"/>
</dbReference>
<comment type="caution">
    <text evidence="9">The sequence shown here is derived from an EMBL/GenBank/DDBJ whole genome shotgun (WGS) entry which is preliminary data.</text>
</comment>
<evidence type="ECO:0000313" key="9">
    <source>
        <dbReference type="EMBL" id="PSR27365.1"/>
    </source>
</evidence>
<evidence type="ECO:0000256" key="4">
    <source>
        <dbReference type="ARBA" id="ARBA00022692"/>
    </source>
</evidence>
<dbReference type="SUPFAM" id="SSF82866">
    <property type="entry name" value="Multidrug efflux transporter AcrB transmembrane domain"/>
    <property type="match status" value="1"/>
</dbReference>
<feature type="transmembrane region" description="Helical" evidence="7">
    <location>
        <begin position="32"/>
        <end position="55"/>
    </location>
</feature>
<dbReference type="Gene3D" id="1.20.1640.10">
    <property type="entry name" value="Multidrug efflux transporter AcrB transmembrane domain"/>
    <property type="match status" value="1"/>
</dbReference>
<comment type="subcellular location">
    <subcellularLocation>
        <location evidence="1">Cell membrane</location>
        <topology evidence="1">Multi-pass membrane protein</topology>
    </subcellularLocation>
</comment>
<name>A0A2T2WYP9_SULTH</name>
<dbReference type="EMBL" id="PXYX01000013">
    <property type="protein sequence ID" value="PSR27365.1"/>
    <property type="molecule type" value="Genomic_DNA"/>
</dbReference>
<sequence length="138" mass="14954">MAPGILAASFDLTILLSGMRIAQHWALLSRSILLFPMIIVVVSLLMALSLDYEILLVHDIGQNITRNSIGKALRKTGGSITGARVIIASTFLTLVITPVPFFQLTGLIIGVILLVDTLIVRSLLIPPFSCSFMIPGRR</sequence>
<evidence type="ECO:0000256" key="2">
    <source>
        <dbReference type="ARBA" id="ARBA00010157"/>
    </source>
</evidence>
<dbReference type="PANTHER" id="PTHR33406:SF6">
    <property type="entry name" value="MEMBRANE PROTEIN YDGH-RELATED"/>
    <property type="match status" value="1"/>
</dbReference>